<dbReference type="PANTHER" id="PTHR24096">
    <property type="entry name" value="LONG-CHAIN-FATTY-ACID--COA LIGASE"/>
    <property type="match status" value="1"/>
</dbReference>
<protein>
    <submittedName>
        <fullName evidence="7">Luciferin 4-monooxygenase-like Protein</fullName>
    </submittedName>
</protein>
<dbReference type="PANTHER" id="PTHR24096:SF149">
    <property type="entry name" value="AMP-BINDING DOMAIN-CONTAINING PROTEIN-RELATED"/>
    <property type="match status" value="1"/>
</dbReference>
<dbReference type="GO" id="GO:0016405">
    <property type="term" value="F:CoA-ligase activity"/>
    <property type="evidence" value="ECO:0000318"/>
    <property type="project" value="GO_Central"/>
</dbReference>
<evidence type="ECO:0000313" key="7">
    <source>
        <dbReference type="EMBL" id="EFA00289.1"/>
    </source>
</evidence>
<keyword evidence="8" id="KW-1185">Reference proteome</keyword>
<dbReference type="OrthoDB" id="10253869at2759"/>
<gene>
    <name evidence="7" type="primary">AUGUSTUS-3.0.2_03122</name>
    <name evidence="7" type="ORF">TcasGA2_TC003122</name>
</gene>
<dbReference type="AlphaFoldDB" id="D6WF96"/>
<dbReference type="HOGENOM" id="CLU_000022_59_2_1"/>
<evidence type="ECO:0000313" key="8">
    <source>
        <dbReference type="Proteomes" id="UP000007266"/>
    </source>
</evidence>
<dbReference type="InterPro" id="IPR000873">
    <property type="entry name" value="AMP-dep_synth/lig_dom"/>
</dbReference>
<dbReference type="SUPFAM" id="SSF56801">
    <property type="entry name" value="Acetyl-CoA synthetase-like"/>
    <property type="match status" value="1"/>
</dbReference>
<sequence>MMRNNILQGAEFKPTLDNTSLGDFFFNYAEKNGNKICHIDADLDQSETYSSVKQRTTRLAINLKKKGINSKDVVAFCSYNSLDNTIPIISSLYLGAKVANLDPTLSTRQTKHLLSLVSPRLIFVGEESVPLIEKCLSEANLNSEIVVFGNSTKYDTFSDLLAPSLEEKTFRPEKVDIHDIAVMFFSSGTTGLPKAICHSHYSFLQLTEISNQSGHETSCTLHFTTFYWISGMLMLSLMFLEGGTRVFARNMEGEQTLRMIEKYKITALFVAPVYTYELTSVANPERFDLSSFRCFLTGGTSMSIEQFKKLSSYFPQTHVLFGYGMSEVGIISAFHTERDKHFIKTKFGSCGKVVAQTTLKIVNPDTEEVLGPNQKGEIRIKSAGLFKGYYKADSSQCFDKDGFLKSGDVGYYDADGCLYVVERIKEMFKYLSWHIVPSLIEAILLEHPAVKEAVVFGIPAGEKGEIPAACVVLKDKCCNVNKDEILKFVEERVSEREKLRGGITFLNELPRTPTGKLIRNEVRNIVIKSM</sequence>
<dbReference type="PhylomeDB" id="D6WF96"/>
<dbReference type="Pfam" id="PF13193">
    <property type="entry name" value="AMP-binding_C"/>
    <property type="match status" value="1"/>
</dbReference>
<dbReference type="InterPro" id="IPR025110">
    <property type="entry name" value="AMP-bd_C"/>
</dbReference>
<reference evidence="7 8" key="1">
    <citation type="journal article" date="2008" name="Nature">
        <title>The genome of the model beetle and pest Tribolium castaneum.</title>
        <authorList>
            <consortium name="Tribolium Genome Sequencing Consortium"/>
            <person name="Richards S."/>
            <person name="Gibbs R.A."/>
            <person name="Weinstock G.M."/>
            <person name="Brown S.J."/>
            <person name="Denell R."/>
            <person name="Beeman R.W."/>
            <person name="Gibbs R."/>
            <person name="Beeman R.W."/>
            <person name="Brown S.J."/>
            <person name="Bucher G."/>
            <person name="Friedrich M."/>
            <person name="Grimmelikhuijzen C.J."/>
            <person name="Klingler M."/>
            <person name="Lorenzen M."/>
            <person name="Richards S."/>
            <person name="Roth S."/>
            <person name="Schroder R."/>
            <person name="Tautz D."/>
            <person name="Zdobnov E.M."/>
            <person name="Muzny D."/>
            <person name="Gibbs R.A."/>
            <person name="Weinstock G.M."/>
            <person name="Attaway T."/>
            <person name="Bell S."/>
            <person name="Buhay C.J."/>
            <person name="Chandrabose M.N."/>
            <person name="Chavez D."/>
            <person name="Clerk-Blankenburg K.P."/>
            <person name="Cree A."/>
            <person name="Dao M."/>
            <person name="Davis C."/>
            <person name="Chacko J."/>
            <person name="Dinh H."/>
            <person name="Dugan-Rocha S."/>
            <person name="Fowler G."/>
            <person name="Garner T.T."/>
            <person name="Garnes J."/>
            <person name="Gnirke A."/>
            <person name="Hawes A."/>
            <person name="Hernandez J."/>
            <person name="Hines S."/>
            <person name="Holder M."/>
            <person name="Hume J."/>
            <person name="Jhangiani S.N."/>
            <person name="Joshi V."/>
            <person name="Khan Z.M."/>
            <person name="Jackson L."/>
            <person name="Kovar C."/>
            <person name="Kowis A."/>
            <person name="Lee S."/>
            <person name="Lewis L.R."/>
            <person name="Margolis J."/>
            <person name="Morgan M."/>
            <person name="Nazareth L.V."/>
            <person name="Nguyen N."/>
            <person name="Okwuonu G."/>
            <person name="Parker D."/>
            <person name="Richards S."/>
            <person name="Ruiz S.J."/>
            <person name="Santibanez J."/>
            <person name="Savard J."/>
            <person name="Scherer S.E."/>
            <person name="Schneider B."/>
            <person name="Sodergren E."/>
            <person name="Tautz D."/>
            <person name="Vattahil S."/>
            <person name="Villasana D."/>
            <person name="White C.S."/>
            <person name="Wright R."/>
            <person name="Park Y."/>
            <person name="Beeman R.W."/>
            <person name="Lord J."/>
            <person name="Oppert B."/>
            <person name="Lorenzen M."/>
            <person name="Brown S."/>
            <person name="Wang L."/>
            <person name="Savard J."/>
            <person name="Tautz D."/>
            <person name="Richards S."/>
            <person name="Weinstock G."/>
            <person name="Gibbs R.A."/>
            <person name="Liu Y."/>
            <person name="Worley K."/>
            <person name="Weinstock G."/>
            <person name="Elsik C.G."/>
            <person name="Reese J.T."/>
            <person name="Elhaik E."/>
            <person name="Landan G."/>
            <person name="Graur D."/>
            <person name="Arensburger P."/>
            <person name="Atkinson P."/>
            <person name="Beeman R.W."/>
            <person name="Beidler J."/>
            <person name="Brown S.J."/>
            <person name="Demuth J.P."/>
            <person name="Drury D.W."/>
            <person name="Du Y.Z."/>
            <person name="Fujiwara H."/>
            <person name="Lorenzen M."/>
            <person name="Maselli V."/>
            <person name="Osanai M."/>
            <person name="Park Y."/>
            <person name="Robertson H.M."/>
            <person name="Tu Z."/>
            <person name="Wang J.J."/>
            <person name="Wang S."/>
            <person name="Richards S."/>
            <person name="Song H."/>
            <person name="Zhang L."/>
            <person name="Sodergren E."/>
            <person name="Werner D."/>
            <person name="Stanke M."/>
            <person name="Morgenstern B."/>
            <person name="Solovyev V."/>
            <person name="Kosarev P."/>
            <person name="Brown G."/>
            <person name="Chen H.C."/>
            <person name="Ermolaeva O."/>
            <person name="Hlavina W."/>
            <person name="Kapustin Y."/>
            <person name="Kiryutin B."/>
            <person name="Kitts P."/>
            <person name="Maglott D."/>
            <person name="Pruitt K."/>
            <person name="Sapojnikov V."/>
            <person name="Souvorov A."/>
            <person name="Mackey A.J."/>
            <person name="Waterhouse R.M."/>
            <person name="Wyder S."/>
            <person name="Zdobnov E.M."/>
            <person name="Zdobnov E.M."/>
            <person name="Wyder S."/>
            <person name="Kriventseva E.V."/>
            <person name="Kadowaki T."/>
            <person name="Bork P."/>
            <person name="Aranda M."/>
            <person name="Bao R."/>
            <person name="Beermann A."/>
            <person name="Berns N."/>
            <person name="Bolognesi R."/>
            <person name="Bonneton F."/>
            <person name="Bopp D."/>
            <person name="Brown S.J."/>
            <person name="Bucher G."/>
            <person name="Butts T."/>
            <person name="Chaumot A."/>
            <person name="Denell R.E."/>
            <person name="Ferrier D.E."/>
            <person name="Friedrich M."/>
            <person name="Gordon C.M."/>
            <person name="Jindra M."/>
            <person name="Klingler M."/>
            <person name="Lan Q."/>
            <person name="Lattorff H.M."/>
            <person name="Laudet V."/>
            <person name="von Levetsow C."/>
            <person name="Liu Z."/>
            <person name="Lutz R."/>
            <person name="Lynch J.A."/>
            <person name="da Fonseca R.N."/>
            <person name="Posnien N."/>
            <person name="Reuter R."/>
            <person name="Roth S."/>
            <person name="Savard J."/>
            <person name="Schinko J.B."/>
            <person name="Schmitt C."/>
            <person name="Schoppmeier M."/>
            <person name="Schroder R."/>
            <person name="Shippy T.D."/>
            <person name="Simonnet F."/>
            <person name="Marques-Souza H."/>
            <person name="Tautz D."/>
            <person name="Tomoyasu Y."/>
            <person name="Trauner J."/>
            <person name="Van der Zee M."/>
            <person name="Vervoort M."/>
            <person name="Wittkopp N."/>
            <person name="Wimmer E.A."/>
            <person name="Yang X."/>
            <person name="Jones A.K."/>
            <person name="Sattelle D.B."/>
            <person name="Ebert P.R."/>
            <person name="Nelson D."/>
            <person name="Scott J.G."/>
            <person name="Beeman R.W."/>
            <person name="Muthukrishnan S."/>
            <person name="Kramer K.J."/>
            <person name="Arakane Y."/>
            <person name="Beeman R.W."/>
            <person name="Zhu Q."/>
            <person name="Hogenkamp D."/>
            <person name="Dixit R."/>
            <person name="Oppert B."/>
            <person name="Jiang H."/>
            <person name="Zou Z."/>
            <person name="Marshall J."/>
            <person name="Elpidina E."/>
            <person name="Vinokurov K."/>
            <person name="Oppert C."/>
            <person name="Zou Z."/>
            <person name="Evans J."/>
            <person name="Lu Z."/>
            <person name="Zhao P."/>
            <person name="Sumathipala N."/>
            <person name="Altincicek B."/>
            <person name="Vilcinskas A."/>
            <person name="Williams M."/>
            <person name="Hultmark D."/>
            <person name="Hetru C."/>
            <person name="Jiang H."/>
            <person name="Grimmelikhuijzen C.J."/>
            <person name="Hauser F."/>
            <person name="Cazzamali G."/>
            <person name="Williamson M."/>
            <person name="Park Y."/>
            <person name="Li B."/>
            <person name="Tanaka Y."/>
            <person name="Predel R."/>
            <person name="Neupert S."/>
            <person name="Schachtner J."/>
            <person name="Verleyen P."/>
            <person name="Raible F."/>
            <person name="Bork P."/>
            <person name="Friedrich M."/>
            <person name="Walden K.K."/>
            <person name="Robertson H.M."/>
            <person name="Angeli S."/>
            <person name="Foret S."/>
            <person name="Bucher G."/>
            <person name="Schuetz S."/>
            <person name="Maleszka R."/>
            <person name="Wimmer E.A."/>
            <person name="Beeman R.W."/>
            <person name="Lorenzen M."/>
            <person name="Tomoyasu Y."/>
            <person name="Miller S.C."/>
            <person name="Grossmann D."/>
            <person name="Bucher G."/>
        </authorList>
    </citation>
    <scope>NUCLEOTIDE SEQUENCE [LARGE SCALE GENOMIC DNA]</scope>
    <source>
        <strain evidence="7 8">Georgia GA2</strain>
    </source>
</reference>
<dbReference type="InterPro" id="IPR045851">
    <property type="entry name" value="AMP-bd_C_sf"/>
</dbReference>
<feature type="domain" description="AMP-dependent synthetase/ligase" evidence="5">
    <location>
        <begin position="26"/>
        <end position="390"/>
    </location>
</feature>
<dbReference type="OMA" id="PMYDFDC"/>
<organism evidence="7 8">
    <name type="scientific">Tribolium castaneum</name>
    <name type="common">Red flour beetle</name>
    <dbReference type="NCBI Taxonomy" id="7070"/>
    <lineage>
        <taxon>Eukaryota</taxon>
        <taxon>Metazoa</taxon>
        <taxon>Ecdysozoa</taxon>
        <taxon>Arthropoda</taxon>
        <taxon>Hexapoda</taxon>
        <taxon>Insecta</taxon>
        <taxon>Pterygota</taxon>
        <taxon>Neoptera</taxon>
        <taxon>Endopterygota</taxon>
        <taxon>Coleoptera</taxon>
        <taxon>Polyphaga</taxon>
        <taxon>Cucujiformia</taxon>
        <taxon>Tenebrionidae</taxon>
        <taxon>Tenebrionidae incertae sedis</taxon>
        <taxon>Tribolium</taxon>
    </lineage>
</organism>
<dbReference type="InterPro" id="IPR020845">
    <property type="entry name" value="AMP-binding_CS"/>
</dbReference>
<reference evidence="7 8" key="2">
    <citation type="journal article" date="2010" name="Nucleic Acids Res.">
        <title>BeetleBase in 2010: revisions to provide comprehensive genomic information for Tribolium castaneum.</title>
        <authorList>
            <person name="Kim H.S."/>
            <person name="Murphy T."/>
            <person name="Xia J."/>
            <person name="Caragea D."/>
            <person name="Park Y."/>
            <person name="Beeman R.W."/>
            <person name="Lorenzen M.D."/>
            <person name="Butcher S."/>
            <person name="Manak J.R."/>
            <person name="Brown S.J."/>
        </authorList>
    </citation>
    <scope>GENOME REANNOTATION</scope>
    <source>
        <strain evidence="7 8">Georgia GA2</strain>
    </source>
</reference>
<dbReference type="EMBL" id="KQ971319">
    <property type="protein sequence ID" value="EFA00289.1"/>
    <property type="molecule type" value="Genomic_DNA"/>
</dbReference>
<dbReference type="Pfam" id="PF00501">
    <property type="entry name" value="AMP-binding"/>
    <property type="match status" value="1"/>
</dbReference>
<dbReference type="STRING" id="7070.D6WF96"/>
<evidence type="ECO:0000256" key="1">
    <source>
        <dbReference type="ARBA" id="ARBA00004275"/>
    </source>
</evidence>
<name>D6WF96_TRICA</name>
<feature type="domain" description="AMP-binding enzyme C-terminal" evidence="6">
    <location>
        <begin position="440"/>
        <end position="516"/>
    </location>
</feature>
<comment type="similarity">
    <text evidence="2">Belongs to the ATP-dependent AMP-binding enzyme family.</text>
</comment>
<dbReference type="Proteomes" id="UP000007266">
    <property type="component" value="Linkage group 3"/>
</dbReference>
<keyword evidence="3" id="KW-0436">Ligase</keyword>
<comment type="subcellular location">
    <subcellularLocation>
        <location evidence="1">Peroxisome</location>
    </subcellularLocation>
</comment>
<dbReference type="InterPro" id="IPR042099">
    <property type="entry name" value="ANL_N_sf"/>
</dbReference>
<evidence type="ECO:0000256" key="3">
    <source>
        <dbReference type="ARBA" id="ARBA00022598"/>
    </source>
</evidence>
<dbReference type="PROSITE" id="PS00455">
    <property type="entry name" value="AMP_BINDING"/>
    <property type="match status" value="1"/>
</dbReference>
<proteinExistence type="inferred from homology"/>
<dbReference type="KEGG" id="tca:657935"/>
<evidence type="ECO:0000259" key="6">
    <source>
        <dbReference type="Pfam" id="PF13193"/>
    </source>
</evidence>
<dbReference type="Gene3D" id="3.30.300.30">
    <property type="match status" value="1"/>
</dbReference>
<dbReference type="GO" id="GO:0005777">
    <property type="term" value="C:peroxisome"/>
    <property type="evidence" value="ECO:0007669"/>
    <property type="project" value="UniProtKB-SubCell"/>
</dbReference>
<dbReference type="InParanoid" id="D6WF96"/>
<keyword evidence="4" id="KW-0576">Peroxisome</keyword>
<dbReference type="Gene3D" id="3.40.50.12780">
    <property type="entry name" value="N-terminal domain of ligase-like"/>
    <property type="match status" value="1"/>
</dbReference>
<evidence type="ECO:0000256" key="2">
    <source>
        <dbReference type="ARBA" id="ARBA00006432"/>
    </source>
</evidence>
<evidence type="ECO:0000259" key="5">
    <source>
        <dbReference type="Pfam" id="PF00501"/>
    </source>
</evidence>
<dbReference type="eggNOG" id="KOG1176">
    <property type="taxonomic scope" value="Eukaryota"/>
</dbReference>
<evidence type="ECO:0000256" key="4">
    <source>
        <dbReference type="ARBA" id="ARBA00023140"/>
    </source>
</evidence>
<accession>D6WF96</accession>